<name>A0A7K1L6G6_9ACTN</name>
<keyword evidence="3" id="KW-1185">Reference proteome</keyword>
<gene>
    <name evidence="2" type="ORF">GNZ18_25895</name>
</gene>
<reference evidence="2 3" key="1">
    <citation type="submission" date="2019-11" db="EMBL/GenBank/DDBJ databases">
        <authorList>
            <person name="Cao P."/>
        </authorList>
    </citation>
    <scope>NUCLEOTIDE SEQUENCE [LARGE SCALE GENOMIC DNA]</scope>
    <source>
        <strain evidence="2 3">NEAU-AAG5</strain>
    </source>
</reference>
<keyword evidence="1" id="KW-0812">Transmembrane</keyword>
<evidence type="ECO:0000313" key="3">
    <source>
        <dbReference type="Proteomes" id="UP000432015"/>
    </source>
</evidence>
<dbReference type="Proteomes" id="UP000432015">
    <property type="component" value="Unassembled WGS sequence"/>
</dbReference>
<feature type="transmembrane region" description="Helical" evidence="1">
    <location>
        <begin position="138"/>
        <end position="158"/>
    </location>
</feature>
<keyword evidence="1" id="KW-1133">Transmembrane helix</keyword>
<feature type="transmembrane region" description="Helical" evidence="1">
    <location>
        <begin position="106"/>
        <end position="126"/>
    </location>
</feature>
<organism evidence="2 3">
    <name type="scientific">Actinomadura litoris</name>
    <dbReference type="NCBI Taxonomy" id="2678616"/>
    <lineage>
        <taxon>Bacteria</taxon>
        <taxon>Bacillati</taxon>
        <taxon>Actinomycetota</taxon>
        <taxon>Actinomycetes</taxon>
        <taxon>Streptosporangiales</taxon>
        <taxon>Thermomonosporaceae</taxon>
        <taxon>Actinomadura</taxon>
    </lineage>
</organism>
<evidence type="ECO:0008006" key="4">
    <source>
        <dbReference type="Google" id="ProtNLM"/>
    </source>
</evidence>
<comment type="caution">
    <text evidence="2">The sequence shown here is derived from an EMBL/GenBank/DDBJ whole genome shotgun (WGS) entry which is preliminary data.</text>
</comment>
<dbReference type="RefSeq" id="WP_156219107.1">
    <property type="nucleotide sequence ID" value="NZ_WOFH01000009.1"/>
</dbReference>
<dbReference type="AlphaFoldDB" id="A0A7K1L6G6"/>
<feature type="transmembrane region" description="Helical" evidence="1">
    <location>
        <begin position="57"/>
        <end position="85"/>
    </location>
</feature>
<accession>A0A7K1L6G6</accession>
<evidence type="ECO:0000256" key="1">
    <source>
        <dbReference type="SAM" id="Phobius"/>
    </source>
</evidence>
<proteinExistence type="predicted"/>
<dbReference type="EMBL" id="WOFH01000009">
    <property type="protein sequence ID" value="MUN40000.1"/>
    <property type="molecule type" value="Genomic_DNA"/>
</dbReference>
<sequence length="278" mass="26999">MWSEIPDALPGLLAGPLAVAGAAKALVPSGRLAWPFERGILRSPWGPRMTGAAETTLAVALVALPAGPAAAIALAAYTALAGIAYRLRGRRCVCFGAARLASVGRVHVGANAGAAGLALIALAASGGAGGGAGGGGTAVRIGAAVASAVATVAIVLLVDRRAGGGSDAPPPEESPSVEPCDEVITGVRIYLTEGCPSCRALGRLLETVGPARRAAVTTTLVGRGAALPAPLTGMGFPCAVGTGASGAPVCDPAEGVGAVKALVDRVAVRAEPCPADAR</sequence>
<protein>
    <recommendedName>
        <fullName evidence="4">Methylamine utilization protein MauE</fullName>
    </recommendedName>
</protein>
<keyword evidence="1" id="KW-0472">Membrane</keyword>
<evidence type="ECO:0000313" key="2">
    <source>
        <dbReference type="EMBL" id="MUN40000.1"/>
    </source>
</evidence>